<feature type="domain" description="Protein SirB1 N-terminal" evidence="2">
    <location>
        <begin position="165"/>
        <end position="255"/>
    </location>
</feature>
<dbReference type="PANTHER" id="PTHR31350:SF21">
    <property type="entry name" value="F-BOX ONLY PROTEIN 21"/>
    <property type="match status" value="1"/>
</dbReference>
<dbReference type="Pfam" id="PF13369">
    <property type="entry name" value="Transglut_core2"/>
    <property type="match status" value="1"/>
</dbReference>
<keyword evidence="4" id="KW-1185">Reference proteome</keyword>
<protein>
    <recommendedName>
        <fullName evidence="2">Protein SirB1 N-terminal domain-containing protein</fullName>
    </recommendedName>
</protein>
<feature type="region of interest" description="Disordered" evidence="1">
    <location>
        <begin position="1"/>
        <end position="21"/>
    </location>
</feature>
<evidence type="ECO:0000313" key="4">
    <source>
        <dbReference type="Proteomes" id="UP001515480"/>
    </source>
</evidence>
<accession>A0AB34JDK6</accession>
<organism evidence="3 4">
    <name type="scientific">Prymnesium parvum</name>
    <name type="common">Toxic golden alga</name>
    <dbReference type="NCBI Taxonomy" id="97485"/>
    <lineage>
        <taxon>Eukaryota</taxon>
        <taxon>Haptista</taxon>
        <taxon>Haptophyta</taxon>
        <taxon>Prymnesiophyceae</taxon>
        <taxon>Prymnesiales</taxon>
        <taxon>Prymnesiaceae</taxon>
        <taxon>Prymnesium</taxon>
    </lineage>
</organism>
<dbReference type="PANTHER" id="PTHR31350">
    <property type="entry name" value="SI:DKEY-261L7.2"/>
    <property type="match status" value="1"/>
</dbReference>
<evidence type="ECO:0000259" key="2">
    <source>
        <dbReference type="Pfam" id="PF13369"/>
    </source>
</evidence>
<sequence>MSASRWPPSVRAAPRAPHCRPPPQMRARPFLLVALFLPAIGAALIPGGELPSDRKRLLKEVKIRSNSPARTAFESVARSSDPSAFELACLIAAEETYPDVTHEEMRADLARCAAEITSDASTRLRLRRLFEEKADTTSESQRLASALSATIFGPSEMADVDAGMFKVSTPSDPRGALLHEVVARRSGSAFTLSFIYMEAAALVGLPLQPLAAPGPPGHLLLVPRDEEEPSFAVDVFRRGRVFPLMPTLRRMYTQKPLTARDMTLRMLHSLRRGYGESMDAVRMIGTLDRLLVLYAIEEKSDSNDKNAAAREAERRKCTRQLVECILALRDVSRAAEAHQIIQSLLNDPSASAEARRLEPLLADPWLHEFAA</sequence>
<proteinExistence type="predicted"/>
<evidence type="ECO:0000313" key="3">
    <source>
        <dbReference type="EMBL" id="KAL1518911.1"/>
    </source>
</evidence>
<reference evidence="3 4" key="1">
    <citation type="journal article" date="2024" name="Science">
        <title>Giant polyketide synthase enzymes in the biosynthesis of giant marine polyether toxins.</title>
        <authorList>
            <person name="Fallon T.R."/>
            <person name="Shende V.V."/>
            <person name="Wierzbicki I.H."/>
            <person name="Pendleton A.L."/>
            <person name="Watervoot N.F."/>
            <person name="Auber R.P."/>
            <person name="Gonzalez D.J."/>
            <person name="Wisecaver J.H."/>
            <person name="Moore B.S."/>
        </authorList>
    </citation>
    <scope>NUCLEOTIDE SEQUENCE [LARGE SCALE GENOMIC DNA]</scope>
    <source>
        <strain evidence="3 4">12B1</strain>
    </source>
</reference>
<gene>
    <name evidence="3" type="ORF">AB1Y20_003184</name>
</gene>
<dbReference type="InterPro" id="IPR032698">
    <property type="entry name" value="SirB1_N"/>
</dbReference>
<name>A0AB34JDK6_PRYPA</name>
<comment type="caution">
    <text evidence="3">The sequence shown here is derived from an EMBL/GenBank/DDBJ whole genome shotgun (WGS) entry which is preliminary data.</text>
</comment>
<dbReference type="Proteomes" id="UP001515480">
    <property type="component" value="Unassembled WGS sequence"/>
</dbReference>
<dbReference type="AlphaFoldDB" id="A0AB34JDK6"/>
<dbReference type="EMBL" id="JBGBPQ010000010">
    <property type="protein sequence ID" value="KAL1518911.1"/>
    <property type="molecule type" value="Genomic_DNA"/>
</dbReference>
<evidence type="ECO:0000256" key="1">
    <source>
        <dbReference type="SAM" id="MobiDB-lite"/>
    </source>
</evidence>